<organism evidence="2">
    <name type="scientific">marine metagenome</name>
    <dbReference type="NCBI Taxonomy" id="408172"/>
    <lineage>
        <taxon>unclassified sequences</taxon>
        <taxon>metagenomes</taxon>
        <taxon>ecological metagenomes</taxon>
    </lineage>
</organism>
<evidence type="ECO:0008006" key="3">
    <source>
        <dbReference type="Google" id="ProtNLM"/>
    </source>
</evidence>
<feature type="non-terminal residue" evidence="2">
    <location>
        <position position="230"/>
    </location>
</feature>
<name>A0A383EKY5_9ZZZZ</name>
<gene>
    <name evidence="2" type="ORF">METZ01_LOCUS509834</name>
</gene>
<protein>
    <recommendedName>
        <fullName evidence="3">DUF2029 domain-containing protein</fullName>
    </recommendedName>
</protein>
<accession>A0A383EKY5</accession>
<keyword evidence="1" id="KW-0812">Transmembrane</keyword>
<feature type="transmembrane region" description="Helical" evidence="1">
    <location>
        <begin position="193"/>
        <end position="212"/>
    </location>
</feature>
<dbReference type="EMBL" id="UINC01226478">
    <property type="protein sequence ID" value="SVE56980.1"/>
    <property type="molecule type" value="Genomic_DNA"/>
</dbReference>
<reference evidence="2" key="1">
    <citation type="submission" date="2018-05" db="EMBL/GenBank/DDBJ databases">
        <authorList>
            <person name="Lanie J.A."/>
            <person name="Ng W.-L."/>
            <person name="Kazmierczak K.M."/>
            <person name="Andrzejewski T.M."/>
            <person name="Davidsen T.M."/>
            <person name="Wayne K.J."/>
            <person name="Tettelin H."/>
            <person name="Glass J.I."/>
            <person name="Rusch D."/>
            <person name="Podicherti R."/>
            <person name="Tsui H.-C.T."/>
            <person name="Winkler M.E."/>
        </authorList>
    </citation>
    <scope>NUCLEOTIDE SEQUENCE</scope>
</reference>
<keyword evidence="1" id="KW-1133">Transmembrane helix</keyword>
<dbReference type="AlphaFoldDB" id="A0A383EKY5"/>
<proteinExistence type="predicted"/>
<evidence type="ECO:0000256" key="1">
    <source>
        <dbReference type="SAM" id="Phobius"/>
    </source>
</evidence>
<feature type="transmembrane region" description="Helical" evidence="1">
    <location>
        <begin position="101"/>
        <end position="122"/>
    </location>
</feature>
<feature type="transmembrane region" description="Helical" evidence="1">
    <location>
        <begin position="42"/>
        <end position="64"/>
    </location>
</feature>
<keyword evidence="1" id="KW-0472">Membrane</keyword>
<feature type="transmembrane region" description="Helical" evidence="1">
    <location>
        <begin position="129"/>
        <end position="151"/>
    </location>
</feature>
<evidence type="ECO:0000313" key="2">
    <source>
        <dbReference type="EMBL" id="SVE56980.1"/>
    </source>
</evidence>
<sequence>MAAATLSKMIPLLCAAAFWRWLAPGQGGLLRRAFDPRPRLCLLWVPVLVIIAYLPFVGAGSSMWTGLSAYVAKWRFNDSAYGLVYSFLSDPKPGWEWDDEALLTARWVCLGVLALVTAWTALRRNVDTAAACATVLGVQLLLAPTVHPWYMLWVLPFLALRTSWAWMALSWLVFLSYDVLVDYQITGVWQESGWIRALEYVPVYLLLLWSLWDRQRTGPRNTGATPTSVT</sequence>